<dbReference type="VEuPathDB" id="FungiDB:KRP22_12998"/>
<feature type="signal peptide" evidence="2">
    <location>
        <begin position="1"/>
        <end position="19"/>
    </location>
</feature>
<evidence type="ECO:0000256" key="1">
    <source>
        <dbReference type="SAM" id="MobiDB-lite"/>
    </source>
</evidence>
<dbReference type="OMA" id="EVEHNFD"/>
<dbReference type="EnsemblProtists" id="Phyra82238">
    <property type="protein sequence ID" value="Phyra82238"/>
    <property type="gene ID" value="Phyra82238"/>
</dbReference>
<proteinExistence type="predicted"/>
<dbReference type="VEuPathDB" id="FungiDB:KRP23_12523"/>
<feature type="region of interest" description="Disordered" evidence="1">
    <location>
        <begin position="147"/>
        <end position="188"/>
    </location>
</feature>
<dbReference type="HOGENOM" id="CLU_1334218_0_0_1"/>
<name>H3GXD1_PHYRM</name>
<dbReference type="EMBL" id="DS566066">
    <property type="status" value="NOT_ANNOTATED_CDS"/>
    <property type="molecule type" value="Genomic_DNA"/>
</dbReference>
<dbReference type="eggNOG" id="ENOG502RGW3">
    <property type="taxonomic scope" value="Eukaryota"/>
</dbReference>
<dbReference type="AlphaFoldDB" id="H3GXD1"/>
<evidence type="ECO:0000256" key="2">
    <source>
        <dbReference type="SAM" id="SignalP"/>
    </source>
</evidence>
<keyword evidence="4" id="KW-1185">Reference proteome</keyword>
<evidence type="ECO:0008006" key="5">
    <source>
        <dbReference type="Google" id="ProtNLM"/>
    </source>
</evidence>
<reference evidence="3" key="2">
    <citation type="submission" date="2015-06" db="UniProtKB">
        <authorList>
            <consortium name="EnsemblProtists"/>
        </authorList>
    </citation>
    <scope>IDENTIFICATION</scope>
    <source>
        <strain evidence="3">Pr102</strain>
    </source>
</reference>
<accession>H3GXD1</accession>
<reference evidence="4" key="1">
    <citation type="journal article" date="2006" name="Science">
        <title>Phytophthora genome sequences uncover evolutionary origins and mechanisms of pathogenesis.</title>
        <authorList>
            <person name="Tyler B.M."/>
            <person name="Tripathy S."/>
            <person name="Zhang X."/>
            <person name="Dehal P."/>
            <person name="Jiang R.H."/>
            <person name="Aerts A."/>
            <person name="Arredondo F.D."/>
            <person name="Baxter L."/>
            <person name="Bensasson D."/>
            <person name="Beynon J.L."/>
            <person name="Chapman J."/>
            <person name="Damasceno C.M."/>
            <person name="Dorrance A.E."/>
            <person name="Dou D."/>
            <person name="Dickerman A.W."/>
            <person name="Dubchak I.L."/>
            <person name="Garbelotto M."/>
            <person name="Gijzen M."/>
            <person name="Gordon S.G."/>
            <person name="Govers F."/>
            <person name="Grunwald N.J."/>
            <person name="Huang W."/>
            <person name="Ivors K.L."/>
            <person name="Jones R.W."/>
            <person name="Kamoun S."/>
            <person name="Krampis K."/>
            <person name="Lamour K.H."/>
            <person name="Lee M.K."/>
            <person name="McDonald W.H."/>
            <person name="Medina M."/>
            <person name="Meijer H.J."/>
            <person name="Nordberg E.K."/>
            <person name="Maclean D.J."/>
            <person name="Ospina-Giraldo M.D."/>
            <person name="Morris P.F."/>
            <person name="Phuntumart V."/>
            <person name="Putnam N.H."/>
            <person name="Rash S."/>
            <person name="Rose J.K."/>
            <person name="Sakihama Y."/>
            <person name="Salamov A.A."/>
            <person name="Savidor A."/>
            <person name="Scheuring C.F."/>
            <person name="Smith B.M."/>
            <person name="Sobral B.W."/>
            <person name="Terry A."/>
            <person name="Torto-Alalibo T.A."/>
            <person name="Win J."/>
            <person name="Xu Z."/>
            <person name="Zhang H."/>
            <person name="Grigoriev I.V."/>
            <person name="Rokhsar D.S."/>
            <person name="Boore J.L."/>
        </authorList>
    </citation>
    <scope>NUCLEOTIDE SEQUENCE [LARGE SCALE GENOMIC DNA]</scope>
    <source>
        <strain evidence="4">Pr102</strain>
    </source>
</reference>
<dbReference type="Proteomes" id="UP000005238">
    <property type="component" value="Unassembled WGS sequence"/>
</dbReference>
<evidence type="ECO:0000313" key="3">
    <source>
        <dbReference type="EnsemblProtists" id="Phyra82238"/>
    </source>
</evidence>
<sequence length="188" mass="20059">MKLLHHLLASAICVAAVVATSATPASGHAANVSYSSRQGESKLLRGPVTDPLPAPGANYDKAEDFPSPEDSEDKPEVAAEESEPVVDAGEELVVLEEDERELVQGNDDVLDYEVATGIDDGPEDEDDTEYDFRQLQSVIDPVPVMLESVTGPVSPNPPTDTTKPSDALESELVDPKPNLRGPEKEIEA</sequence>
<feature type="chain" id="PRO_5003587872" description="RxLR effector protein" evidence="2">
    <location>
        <begin position="20"/>
        <end position="188"/>
    </location>
</feature>
<feature type="region of interest" description="Disordered" evidence="1">
    <location>
        <begin position="25"/>
        <end position="128"/>
    </location>
</feature>
<dbReference type="InParanoid" id="H3GXD1"/>
<protein>
    <recommendedName>
        <fullName evidence="5">RxLR effector protein</fullName>
    </recommendedName>
</protein>
<evidence type="ECO:0000313" key="4">
    <source>
        <dbReference type="Proteomes" id="UP000005238"/>
    </source>
</evidence>
<keyword evidence="2" id="KW-0732">Signal</keyword>
<feature type="compositionally biased region" description="Acidic residues" evidence="1">
    <location>
        <begin position="66"/>
        <end position="100"/>
    </location>
</feature>
<organism evidence="3 4">
    <name type="scientific">Phytophthora ramorum</name>
    <name type="common">Sudden oak death agent</name>
    <dbReference type="NCBI Taxonomy" id="164328"/>
    <lineage>
        <taxon>Eukaryota</taxon>
        <taxon>Sar</taxon>
        <taxon>Stramenopiles</taxon>
        <taxon>Oomycota</taxon>
        <taxon>Peronosporomycetes</taxon>
        <taxon>Peronosporales</taxon>
        <taxon>Peronosporaceae</taxon>
        <taxon>Phytophthora</taxon>
    </lineage>
</organism>